<dbReference type="InterPro" id="IPR004864">
    <property type="entry name" value="LEA_2"/>
</dbReference>
<protein>
    <submittedName>
        <fullName evidence="3">LEA type 2 family protein</fullName>
    </submittedName>
</protein>
<evidence type="ECO:0000313" key="4">
    <source>
        <dbReference type="Proteomes" id="UP001292571"/>
    </source>
</evidence>
<dbReference type="InterPro" id="IPR013990">
    <property type="entry name" value="WHy-dom"/>
</dbReference>
<dbReference type="Gene3D" id="2.60.40.1820">
    <property type="match status" value="1"/>
</dbReference>
<comment type="similarity">
    <text evidence="1">Belongs to the LEA type 2 family.</text>
</comment>
<organism evidence="3 4">
    <name type="scientific">Pseudomonas spirodelae</name>
    <dbReference type="NCBI Taxonomy" id="3101751"/>
    <lineage>
        <taxon>Bacteria</taxon>
        <taxon>Pseudomonadati</taxon>
        <taxon>Pseudomonadota</taxon>
        <taxon>Gammaproteobacteria</taxon>
        <taxon>Pseudomonadales</taxon>
        <taxon>Pseudomonadaceae</taxon>
        <taxon>Pseudomonas</taxon>
    </lineage>
</organism>
<evidence type="ECO:0000259" key="2">
    <source>
        <dbReference type="SMART" id="SM00769"/>
    </source>
</evidence>
<dbReference type="PANTHER" id="PTHR31459:SF2">
    <property type="entry name" value="OS03G0843300 PROTEIN"/>
    <property type="match status" value="1"/>
</dbReference>
<gene>
    <name evidence="3" type="ORF">SOP97_00540</name>
</gene>
<dbReference type="RefSeq" id="WP_322948003.1">
    <property type="nucleotide sequence ID" value="NZ_JAYEET010000001.1"/>
</dbReference>
<dbReference type="SUPFAM" id="SSF117070">
    <property type="entry name" value="LEA14-like"/>
    <property type="match status" value="1"/>
</dbReference>
<evidence type="ECO:0000313" key="3">
    <source>
        <dbReference type="EMBL" id="MEA1604313.1"/>
    </source>
</evidence>
<dbReference type="SMART" id="SM00769">
    <property type="entry name" value="WHy"/>
    <property type="match status" value="1"/>
</dbReference>
<proteinExistence type="inferred from homology"/>
<keyword evidence="4" id="KW-1185">Reference proteome</keyword>
<evidence type="ECO:0000256" key="1">
    <source>
        <dbReference type="ARBA" id="ARBA00005960"/>
    </source>
</evidence>
<name>A0ABU5P476_9PSED</name>
<feature type="domain" description="Water stress and hypersensitive response" evidence="2">
    <location>
        <begin position="39"/>
        <end position="158"/>
    </location>
</feature>
<dbReference type="PANTHER" id="PTHR31459">
    <property type="match status" value="1"/>
</dbReference>
<dbReference type="InterPro" id="IPR045043">
    <property type="entry name" value="Lea14-like"/>
</dbReference>
<dbReference type="EMBL" id="JAYEET010000001">
    <property type="protein sequence ID" value="MEA1604313.1"/>
    <property type="molecule type" value="Genomic_DNA"/>
</dbReference>
<accession>A0ABU5P476</accession>
<comment type="caution">
    <text evidence="3">The sequence shown here is derived from an EMBL/GenBank/DDBJ whole genome shotgun (WGS) entry which is preliminary data.</text>
</comment>
<reference evidence="3 4" key="1">
    <citation type="submission" date="2023-12" db="EMBL/GenBank/DDBJ databases">
        <title>Pseudomonas sp. T5W1.</title>
        <authorList>
            <person name="Maltman C."/>
        </authorList>
    </citation>
    <scope>NUCLEOTIDE SEQUENCE [LARGE SCALE GENOMIC DNA]</scope>
    <source>
        <strain evidence="3 4">T5W1</strain>
    </source>
</reference>
<dbReference type="Proteomes" id="UP001292571">
    <property type="component" value="Unassembled WGS sequence"/>
</dbReference>
<dbReference type="Pfam" id="PF03168">
    <property type="entry name" value="LEA_2"/>
    <property type="match status" value="1"/>
</dbReference>
<sequence length="165" mass="18645">MFSQAQTIRILSLLLFFGLLSSLGGCSSWSSGDFRDPAVSLVKVDVVKAKLLEQHFTLRFRIDNPNSFSLPVRGLDYVVHLNQVKLAEGESNASFTVPAHGHYIFDVPVRTNLWRHLRQIVKALEKPDRPIPYRLQGAVKTGWLFGRSVHMSRNGEIIPGNYIQE</sequence>